<keyword evidence="1" id="KW-0812">Transmembrane</keyword>
<comment type="caution">
    <text evidence="2">The sequence shown here is derived from an EMBL/GenBank/DDBJ whole genome shotgun (WGS) entry which is preliminary data.</text>
</comment>
<dbReference type="RefSeq" id="WP_387906779.1">
    <property type="nucleotide sequence ID" value="NZ_JBIBEG010000009.1"/>
</dbReference>
<dbReference type="Proteomes" id="UP001602322">
    <property type="component" value="Unassembled WGS sequence"/>
</dbReference>
<sequence>MAVFEVLTAVFLVLVGLVVALGCYLIGYALVDGARRRRVVRVGVHTSARCIHAYYGSSHPSLEPPEHPRRFKRRFVLGFTGPDGELIRFEDMFVPGTTREGDELTVAYLPGRPASAVVVTGEEKPGLDETLRILAALCGFLVVMAAVAYVGVLILEGYASAAADPDTWIEP</sequence>
<evidence type="ECO:0000313" key="2">
    <source>
        <dbReference type="EMBL" id="MFF5899600.1"/>
    </source>
</evidence>
<keyword evidence="3" id="KW-1185">Reference proteome</keyword>
<accession>A0ABW6XCW3</accession>
<feature type="transmembrane region" description="Helical" evidence="1">
    <location>
        <begin position="133"/>
        <end position="155"/>
    </location>
</feature>
<organism evidence="2 3">
    <name type="scientific">Streptomyces argenteolus</name>
    <dbReference type="NCBI Taxonomy" id="67274"/>
    <lineage>
        <taxon>Bacteria</taxon>
        <taxon>Bacillati</taxon>
        <taxon>Actinomycetota</taxon>
        <taxon>Actinomycetes</taxon>
        <taxon>Kitasatosporales</taxon>
        <taxon>Streptomycetaceae</taxon>
        <taxon>Streptomyces</taxon>
    </lineage>
</organism>
<evidence type="ECO:0000313" key="3">
    <source>
        <dbReference type="Proteomes" id="UP001602322"/>
    </source>
</evidence>
<proteinExistence type="predicted"/>
<keyword evidence="1" id="KW-1133">Transmembrane helix</keyword>
<protein>
    <submittedName>
        <fullName evidence="2">DUF3592 domain-containing protein</fullName>
    </submittedName>
</protein>
<keyword evidence="1" id="KW-0472">Membrane</keyword>
<gene>
    <name evidence="2" type="ORF">ACFY8O_27245</name>
</gene>
<reference evidence="2 3" key="1">
    <citation type="submission" date="2024-10" db="EMBL/GenBank/DDBJ databases">
        <title>The Natural Products Discovery Center: Release of the First 8490 Sequenced Strains for Exploring Actinobacteria Biosynthetic Diversity.</title>
        <authorList>
            <person name="Kalkreuter E."/>
            <person name="Kautsar S.A."/>
            <person name="Yang D."/>
            <person name="Bader C.D."/>
            <person name="Teijaro C.N."/>
            <person name="Fluegel L."/>
            <person name="Davis C.M."/>
            <person name="Simpson J.R."/>
            <person name="Lauterbach L."/>
            <person name="Steele A.D."/>
            <person name="Gui C."/>
            <person name="Meng S."/>
            <person name="Li G."/>
            <person name="Viehrig K."/>
            <person name="Ye F."/>
            <person name="Su P."/>
            <person name="Kiefer A.F."/>
            <person name="Nichols A."/>
            <person name="Cepeda A.J."/>
            <person name="Yan W."/>
            <person name="Fan B."/>
            <person name="Jiang Y."/>
            <person name="Adhikari A."/>
            <person name="Zheng C.-J."/>
            <person name="Schuster L."/>
            <person name="Cowan T.M."/>
            <person name="Smanski M.J."/>
            <person name="Chevrette M.G."/>
            <person name="De Carvalho L.P.S."/>
            <person name="Shen B."/>
        </authorList>
    </citation>
    <scope>NUCLEOTIDE SEQUENCE [LARGE SCALE GENOMIC DNA]</scope>
    <source>
        <strain evidence="2 3">NPDC012540</strain>
    </source>
</reference>
<name>A0ABW6XCW3_9ACTN</name>
<dbReference type="EMBL" id="JBIBEG010000009">
    <property type="protein sequence ID" value="MFF5899600.1"/>
    <property type="molecule type" value="Genomic_DNA"/>
</dbReference>
<evidence type="ECO:0000256" key="1">
    <source>
        <dbReference type="SAM" id="Phobius"/>
    </source>
</evidence>
<feature type="transmembrane region" description="Helical" evidence="1">
    <location>
        <begin position="6"/>
        <end position="31"/>
    </location>
</feature>